<reference evidence="2" key="1">
    <citation type="journal article" date="2014" name="Int. J. Syst. Evol. Microbiol.">
        <title>Complete genome of a new Firmicutes species belonging to the dominant human colonic microbiota ('Ruminococcus bicirculans') reveals two chromosomes and a selective capacity to utilize plant glucans.</title>
        <authorList>
            <consortium name="NISC Comparative Sequencing Program"/>
            <person name="Wegmann U."/>
            <person name="Louis P."/>
            <person name="Goesmann A."/>
            <person name="Henrissat B."/>
            <person name="Duncan S.H."/>
            <person name="Flint H.J."/>
        </authorList>
    </citation>
    <scope>NUCLEOTIDE SEQUENCE</scope>
    <source>
        <strain evidence="2">NBRC 107169</strain>
    </source>
</reference>
<dbReference type="Gene3D" id="3.30.1460.30">
    <property type="entry name" value="YgaC/TfoX-N like chaperone"/>
    <property type="match status" value="1"/>
</dbReference>
<keyword evidence="2" id="KW-0489">Methyltransferase</keyword>
<proteinExistence type="predicted"/>
<dbReference type="Pfam" id="PF04993">
    <property type="entry name" value="TfoX_N"/>
    <property type="match status" value="1"/>
</dbReference>
<dbReference type="RefSeq" id="WP_284365882.1">
    <property type="nucleotide sequence ID" value="NZ_BSNI01000002.1"/>
</dbReference>
<name>A0ABQ5UW76_9HYPH</name>
<dbReference type="GO" id="GO:0032259">
    <property type="term" value="P:methylation"/>
    <property type="evidence" value="ECO:0007669"/>
    <property type="project" value="UniProtKB-KW"/>
</dbReference>
<dbReference type="GO" id="GO:0008168">
    <property type="term" value="F:methyltransferase activity"/>
    <property type="evidence" value="ECO:0007669"/>
    <property type="project" value="UniProtKB-KW"/>
</dbReference>
<dbReference type="EMBL" id="BSNI01000002">
    <property type="protein sequence ID" value="GLQ18803.1"/>
    <property type="molecule type" value="Genomic_DNA"/>
</dbReference>
<sequence length="111" mass="12158">MTEEREALAERIRSIIGDDPNITEKKMFGGIAFMLNGNMLVGPHKDGTLMARVGPDLYEEALSRPGARVMDFTGKTMKGFIHVHPDKITDDEALATWIALATEFVGALPAK</sequence>
<evidence type="ECO:0000313" key="3">
    <source>
        <dbReference type="Proteomes" id="UP001161405"/>
    </source>
</evidence>
<organism evidence="2 3">
    <name type="scientific">Maritalea porphyrae</name>
    <dbReference type="NCBI Taxonomy" id="880732"/>
    <lineage>
        <taxon>Bacteria</taxon>
        <taxon>Pseudomonadati</taxon>
        <taxon>Pseudomonadota</taxon>
        <taxon>Alphaproteobacteria</taxon>
        <taxon>Hyphomicrobiales</taxon>
        <taxon>Devosiaceae</taxon>
        <taxon>Maritalea</taxon>
    </lineage>
</organism>
<keyword evidence="2" id="KW-0808">Transferase</keyword>
<evidence type="ECO:0000259" key="1">
    <source>
        <dbReference type="Pfam" id="PF04993"/>
    </source>
</evidence>
<reference evidence="2" key="2">
    <citation type="submission" date="2023-01" db="EMBL/GenBank/DDBJ databases">
        <title>Draft genome sequence of Maritalea porphyrae strain NBRC 107169.</title>
        <authorList>
            <person name="Sun Q."/>
            <person name="Mori K."/>
        </authorList>
    </citation>
    <scope>NUCLEOTIDE SEQUENCE</scope>
    <source>
        <strain evidence="2">NBRC 107169</strain>
    </source>
</reference>
<protein>
    <submittedName>
        <fullName evidence="2">RNA methyltransferase</fullName>
    </submittedName>
</protein>
<feature type="domain" description="TfoX N-terminal" evidence="1">
    <location>
        <begin position="21"/>
        <end position="104"/>
    </location>
</feature>
<evidence type="ECO:0000313" key="2">
    <source>
        <dbReference type="EMBL" id="GLQ18803.1"/>
    </source>
</evidence>
<accession>A0ABQ5UW76</accession>
<dbReference type="InterPro" id="IPR007076">
    <property type="entry name" value="TfoX_N"/>
</dbReference>
<comment type="caution">
    <text evidence="2">The sequence shown here is derived from an EMBL/GenBank/DDBJ whole genome shotgun (WGS) entry which is preliminary data.</text>
</comment>
<keyword evidence="3" id="KW-1185">Reference proteome</keyword>
<dbReference type="Proteomes" id="UP001161405">
    <property type="component" value="Unassembled WGS sequence"/>
</dbReference>
<dbReference type="SUPFAM" id="SSF159894">
    <property type="entry name" value="YgaC/TfoX-N like"/>
    <property type="match status" value="1"/>
</dbReference>
<gene>
    <name evidence="2" type="ORF">GCM10007879_30520</name>
</gene>